<dbReference type="KEGG" id="palh:B1H58_09360"/>
<proteinExistence type="predicted"/>
<dbReference type="Proteomes" id="UP000192900">
    <property type="component" value="Chromosome"/>
</dbReference>
<evidence type="ECO:0000313" key="2">
    <source>
        <dbReference type="Proteomes" id="UP000192900"/>
    </source>
</evidence>
<organism evidence="1 2">
    <name type="scientific">Pantoea alhagi</name>
    <dbReference type="NCBI Taxonomy" id="1891675"/>
    <lineage>
        <taxon>Bacteria</taxon>
        <taxon>Pseudomonadati</taxon>
        <taxon>Pseudomonadota</taxon>
        <taxon>Gammaproteobacteria</taxon>
        <taxon>Enterobacterales</taxon>
        <taxon>Erwiniaceae</taxon>
        <taxon>Pantoea</taxon>
    </lineage>
</organism>
<name>A0A1W6BAY1_9GAMM</name>
<accession>A0A1W6BAY1</accession>
<reference evidence="1 2" key="1">
    <citation type="submission" date="2017-02" db="EMBL/GenBank/DDBJ databases">
        <title>Complete genome sequence of the drought resistance-promoting endophyte Pantoea alhagi LTYR-11Z.</title>
        <authorList>
            <person name="Zhang L."/>
        </authorList>
    </citation>
    <scope>NUCLEOTIDE SEQUENCE [LARGE SCALE GENOMIC DNA]</scope>
    <source>
        <strain evidence="1 2">LTYR-11Z</strain>
    </source>
</reference>
<dbReference type="EMBL" id="CP019706">
    <property type="protein sequence ID" value="ARJ44248.1"/>
    <property type="molecule type" value="Genomic_DNA"/>
</dbReference>
<gene>
    <name evidence="1" type="ORF">B1H58_09360</name>
</gene>
<dbReference type="AlphaFoldDB" id="A0A1W6BAY1"/>
<protein>
    <submittedName>
        <fullName evidence="1">Uncharacterized protein</fullName>
    </submittedName>
</protein>
<evidence type="ECO:0000313" key="1">
    <source>
        <dbReference type="EMBL" id="ARJ44248.1"/>
    </source>
</evidence>
<sequence length="231" mass="25874">MITNTTLITKMQADQLLAVRMEKALGGVKDAILEQATRMQQGATRLVYYTSCFTVNYQGVCSGQKTEDVRFLEALVQLVKHPHVIERMLKIYVDLLLRNSQEQNRIRHIQQALIKKGANIATSSLTSQAFSSAIVAAIGYSFGATIAMDTKLAKISAASVTIVSYYGYVQEAADAAHRLRQQIPVFYQALYAIKLEMLYFIIEPLITRNAHLHTFPSSEDEIADAIMRIIR</sequence>
<keyword evidence="2" id="KW-1185">Reference proteome</keyword>
<dbReference type="RefSeq" id="WP_085072272.1">
    <property type="nucleotide sequence ID" value="NZ_CP019706.1"/>
</dbReference>
<dbReference type="OrthoDB" id="6433535at2"/>